<dbReference type="GO" id="GO:0003964">
    <property type="term" value="F:RNA-directed DNA polymerase activity"/>
    <property type="evidence" value="ECO:0007669"/>
    <property type="project" value="UniProtKB-KW"/>
</dbReference>
<accession>A0AAV4E1K1</accession>
<evidence type="ECO:0000256" key="4">
    <source>
        <dbReference type="ARBA" id="ARBA00022759"/>
    </source>
</evidence>
<keyword evidence="10" id="KW-1185">Reference proteome</keyword>
<dbReference type="GO" id="GO:0004519">
    <property type="term" value="F:endonuclease activity"/>
    <property type="evidence" value="ECO:0007669"/>
    <property type="project" value="UniProtKB-KW"/>
</dbReference>
<dbReference type="Pfam" id="PF00665">
    <property type="entry name" value="rve"/>
    <property type="match status" value="1"/>
</dbReference>
<keyword evidence="4" id="KW-0255">Endonuclease</keyword>
<gene>
    <name evidence="9" type="ORF">PoB_007671000</name>
</gene>
<evidence type="ECO:0000313" key="9">
    <source>
        <dbReference type="EMBL" id="GFO50205.1"/>
    </source>
</evidence>
<keyword evidence="2" id="KW-0548">Nucleotidyltransferase</keyword>
<proteinExistence type="predicted"/>
<dbReference type="PANTHER" id="PTHR37984:SF7">
    <property type="entry name" value="INTEGRASE CATALYTIC DOMAIN-CONTAINING PROTEIN"/>
    <property type="match status" value="1"/>
</dbReference>
<dbReference type="SUPFAM" id="SSF56672">
    <property type="entry name" value="DNA/RNA polymerases"/>
    <property type="match status" value="1"/>
</dbReference>
<dbReference type="CDD" id="cd09274">
    <property type="entry name" value="RNase_HI_RT_Ty3"/>
    <property type="match status" value="1"/>
</dbReference>
<dbReference type="SUPFAM" id="SSF53098">
    <property type="entry name" value="Ribonuclease H-like"/>
    <property type="match status" value="1"/>
</dbReference>
<keyword evidence="6" id="KW-0695">RNA-directed DNA polymerase</keyword>
<evidence type="ECO:0000259" key="8">
    <source>
        <dbReference type="PROSITE" id="PS50994"/>
    </source>
</evidence>
<dbReference type="GO" id="GO:0016787">
    <property type="term" value="F:hydrolase activity"/>
    <property type="evidence" value="ECO:0007669"/>
    <property type="project" value="UniProtKB-KW"/>
</dbReference>
<keyword evidence="3" id="KW-0540">Nuclease</keyword>
<dbReference type="AlphaFoldDB" id="A0AAV4E1K1"/>
<feature type="compositionally biased region" description="Low complexity" evidence="7">
    <location>
        <begin position="527"/>
        <end position="537"/>
    </location>
</feature>
<dbReference type="PANTHER" id="PTHR37984">
    <property type="entry name" value="PROTEIN CBG26694"/>
    <property type="match status" value="1"/>
</dbReference>
<evidence type="ECO:0000256" key="2">
    <source>
        <dbReference type="ARBA" id="ARBA00022695"/>
    </source>
</evidence>
<dbReference type="InterPro" id="IPR041373">
    <property type="entry name" value="RT_RNaseH"/>
</dbReference>
<evidence type="ECO:0000256" key="3">
    <source>
        <dbReference type="ARBA" id="ARBA00022722"/>
    </source>
</evidence>
<dbReference type="PROSITE" id="PS50994">
    <property type="entry name" value="INTEGRASE"/>
    <property type="match status" value="1"/>
</dbReference>
<evidence type="ECO:0000256" key="1">
    <source>
        <dbReference type="ARBA" id="ARBA00022679"/>
    </source>
</evidence>
<dbReference type="GO" id="GO:0003676">
    <property type="term" value="F:nucleic acid binding"/>
    <property type="evidence" value="ECO:0007669"/>
    <property type="project" value="InterPro"/>
</dbReference>
<comment type="caution">
    <text evidence="9">The sequence shown here is derived from an EMBL/GenBank/DDBJ whole genome shotgun (WGS) entry which is preliminary data.</text>
</comment>
<evidence type="ECO:0000256" key="7">
    <source>
        <dbReference type="SAM" id="MobiDB-lite"/>
    </source>
</evidence>
<dbReference type="Proteomes" id="UP000735302">
    <property type="component" value="Unassembled WGS sequence"/>
</dbReference>
<evidence type="ECO:0000256" key="6">
    <source>
        <dbReference type="ARBA" id="ARBA00022918"/>
    </source>
</evidence>
<organism evidence="9 10">
    <name type="scientific">Plakobranchus ocellatus</name>
    <dbReference type="NCBI Taxonomy" id="259542"/>
    <lineage>
        <taxon>Eukaryota</taxon>
        <taxon>Metazoa</taxon>
        <taxon>Spiralia</taxon>
        <taxon>Lophotrochozoa</taxon>
        <taxon>Mollusca</taxon>
        <taxon>Gastropoda</taxon>
        <taxon>Heterobranchia</taxon>
        <taxon>Euthyneura</taxon>
        <taxon>Panpulmonata</taxon>
        <taxon>Sacoglossa</taxon>
        <taxon>Placobranchoidea</taxon>
        <taxon>Plakobranchidae</taxon>
        <taxon>Plakobranchus</taxon>
    </lineage>
</organism>
<keyword evidence="5" id="KW-0378">Hydrolase</keyword>
<dbReference type="Pfam" id="PF17917">
    <property type="entry name" value="RT_RNaseH"/>
    <property type="match status" value="1"/>
</dbReference>
<evidence type="ECO:0000256" key="5">
    <source>
        <dbReference type="ARBA" id="ARBA00022801"/>
    </source>
</evidence>
<dbReference type="EMBL" id="BLXT01008590">
    <property type="protein sequence ID" value="GFO50205.1"/>
    <property type="molecule type" value="Genomic_DNA"/>
</dbReference>
<feature type="domain" description="Integrase catalytic" evidence="8">
    <location>
        <begin position="206"/>
        <end position="369"/>
    </location>
</feature>
<reference evidence="9 10" key="1">
    <citation type="journal article" date="2021" name="Elife">
        <title>Chloroplast acquisition without the gene transfer in kleptoplastic sea slugs, Plakobranchus ocellatus.</title>
        <authorList>
            <person name="Maeda T."/>
            <person name="Takahashi S."/>
            <person name="Yoshida T."/>
            <person name="Shimamura S."/>
            <person name="Takaki Y."/>
            <person name="Nagai Y."/>
            <person name="Toyoda A."/>
            <person name="Suzuki Y."/>
            <person name="Arimoto A."/>
            <person name="Ishii H."/>
            <person name="Satoh N."/>
            <person name="Nishiyama T."/>
            <person name="Hasebe M."/>
            <person name="Maruyama T."/>
            <person name="Minagawa J."/>
            <person name="Obokata J."/>
            <person name="Shigenobu S."/>
        </authorList>
    </citation>
    <scope>NUCLEOTIDE SEQUENCE [LARGE SCALE GENOMIC DNA]</scope>
</reference>
<feature type="region of interest" description="Disordered" evidence="7">
    <location>
        <begin position="497"/>
        <end position="598"/>
    </location>
</feature>
<name>A0AAV4E1K1_9GAST</name>
<dbReference type="InterPro" id="IPR050951">
    <property type="entry name" value="Retrovirus_Pol_polyprotein"/>
</dbReference>
<dbReference type="InterPro" id="IPR001584">
    <property type="entry name" value="Integrase_cat-core"/>
</dbReference>
<dbReference type="Gene3D" id="3.30.420.10">
    <property type="entry name" value="Ribonuclease H-like superfamily/Ribonuclease H"/>
    <property type="match status" value="1"/>
</dbReference>
<sequence length="598" mass="67095">MQPFRALLKLNTPFKWTDHMDNLFEETKTIIIQEIQRGVEIFDKRRPMCLATDFSKNGIGFWLLQKHCECTSSKPFCCRLGWKVTLVGSRFTSPAESRYAPIEGEALAVVDALEKTRHFVLGCPNLIIAVDHRPLLKVFGDRSLEAIPNPRLRNLKEKTLKYRFHITHIPGVRHVPADTISRNPVGAANHLSLPDDANLVSTNKKLPAIPHSFLMAIRAQPDTPTLCSSEEDSLGHHYLVIVDRYSNWPIVERAHGGSQGLISSLRRTFTTFGISDELSSDGGPEFTSTATSTFLRNWGVHHRLSSVAFPHSNSRAEIGVKTIKRLIIDNTGRDGCLDTDSFQRAILQYHNTPDRDTRLSPAMCIFGRPIRDFIPIHPGKYLPHKTWQETLSHREEALRNRHMRDAERLSAHTRVLPPLAVGDCVRIQNQTGPHPTKWDKTGIVIEVRQFDQYVIRVDGSGRVTLRNRKFLRLYHPVIARSPVAQLPSPTAIVTQTTPGVLTSKASAPATCPEPVNTPEQEQPRTPPDNNSQPPSDSFISDPVVDSEPINIPNTPATIADKSPLRKTARMPNALRALQPHNKPGLKESPPPENRSRHK</sequence>
<dbReference type="InterPro" id="IPR012337">
    <property type="entry name" value="RNaseH-like_sf"/>
</dbReference>
<dbReference type="InterPro" id="IPR036397">
    <property type="entry name" value="RNaseH_sf"/>
</dbReference>
<protein>
    <submittedName>
        <fullName evidence="9">Retrovirus-related pol polyprotein from transposon opus</fullName>
    </submittedName>
</protein>
<keyword evidence="1" id="KW-0808">Transferase</keyword>
<evidence type="ECO:0000313" key="10">
    <source>
        <dbReference type="Proteomes" id="UP000735302"/>
    </source>
</evidence>
<dbReference type="InterPro" id="IPR043502">
    <property type="entry name" value="DNA/RNA_pol_sf"/>
</dbReference>
<dbReference type="GO" id="GO:0015074">
    <property type="term" value="P:DNA integration"/>
    <property type="evidence" value="ECO:0007669"/>
    <property type="project" value="InterPro"/>
</dbReference>